<keyword evidence="4" id="KW-0132">Cell division</keyword>
<dbReference type="GO" id="GO:0051301">
    <property type="term" value="P:cell division"/>
    <property type="evidence" value="ECO:0007669"/>
    <property type="project" value="UniProtKB-KW"/>
</dbReference>
<dbReference type="WormBase" id="CBG18034">
    <property type="protein sequence ID" value="CBP19216"/>
    <property type="gene ID" value="WBGene00037531"/>
    <property type="gene designation" value="Cbr-smc-4"/>
</dbReference>
<dbReference type="HOGENOM" id="CLU_001042_4_1_1"/>
<dbReference type="InterPro" id="IPR024704">
    <property type="entry name" value="SMC"/>
</dbReference>
<dbReference type="FunCoup" id="A8XSV8">
    <property type="interactions" value="1587"/>
</dbReference>
<feature type="compositionally biased region" description="Pro residues" evidence="13">
    <location>
        <begin position="1"/>
        <end position="12"/>
    </location>
</feature>
<dbReference type="GO" id="GO:0005634">
    <property type="term" value="C:nucleus"/>
    <property type="evidence" value="ECO:0007669"/>
    <property type="project" value="UniProtKB-SubCell"/>
</dbReference>
<evidence type="ECO:0000256" key="8">
    <source>
        <dbReference type="ARBA" id="ARBA00023054"/>
    </source>
</evidence>
<protein>
    <recommendedName>
        <fullName evidence="3">Structural maintenance of chromosomes protein 4</fullName>
    </recommendedName>
</protein>
<feature type="region of interest" description="Disordered" evidence="13">
    <location>
        <begin position="1"/>
        <end position="57"/>
    </location>
</feature>
<evidence type="ECO:0000256" key="4">
    <source>
        <dbReference type="ARBA" id="ARBA00022618"/>
    </source>
</evidence>
<feature type="coiled-coil region" evidence="12">
    <location>
        <begin position="796"/>
        <end position="906"/>
    </location>
</feature>
<dbReference type="InterPro" id="IPR010935">
    <property type="entry name" value="SMC_hinge"/>
</dbReference>
<dbReference type="Pfam" id="PF02463">
    <property type="entry name" value="SMC_N"/>
    <property type="match status" value="1"/>
</dbReference>
<keyword evidence="6" id="KW-0498">Mitosis</keyword>
<dbReference type="InterPro" id="IPR027417">
    <property type="entry name" value="P-loop_NTPase"/>
</dbReference>
<organism evidence="15 16">
    <name type="scientific">Caenorhabditis briggsae</name>
    <dbReference type="NCBI Taxonomy" id="6238"/>
    <lineage>
        <taxon>Eukaryota</taxon>
        <taxon>Metazoa</taxon>
        <taxon>Ecdysozoa</taxon>
        <taxon>Nematoda</taxon>
        <taxon>Chromadorea</taxon>
        <taxon>Rhabditida</taxon>
        <taxon>Rhabditina</taxon>
        <taxon>Rhabditomorpha</taxon>
        <taxon>Rhabditoidea</taxon>
        <taxon>Rhabditidae</taxon>
        <taxon>Peloderinae</taxon>
        <taxon>Caenorhabditis</taxon>
    </lineage>
</organism>
<dbReference type="Proteomes" id="UP000008549">
    <property type="component" value="Unassembled WGS sequence"/>
</dbReference>
<evidence type="ECO:0000259" key="14">
    <source>
        <dbReference type="SMART" id="SM00968"/>
    </source>
</evidence>
<evidence type="ECO:0000256" key="9">
    <source>
        <dbReference type="ARBA" id="ARBA00023067"/>
    </source>
</evidence>
<dbReference type="GO" id="GO:0007076">
    <property type="term" value="P:mitotic chromosome condensation"/>
    <property type="evidence" value="ECO:0000318"/>
    <property type="project" value="GO_Central"/>
</dbReference>
<dbReference type="STRING" id="6238.A8XSV8"/>
<dbReference type="GO" id="GO:0000775">
    <property type="term" value="C:chromosome, centromeric region"/>
    <property type="evidence" value="ECO:0007669"/>
    <property type="project" value="EnsemblMetazoa"/>
</dbReference>
<feature type="coiled-coil region" evidence="12">
    <location>
        <begin position="961"/>
        <end position="1057"/>
    </location>
</feature>
<gene>
    <name evidence="17" type="primary">smc-4</name>
    <name evidence="15" type="synonym">Cbr-smc-4</name>
    <name evidence="17" type="ORF">CBG18034</name>
    <name evidence="15" type="ORF">CBG_18034</name>
</gene>
<evidence type="ECO:0000256" key="10">
    <source>
        <dbReference type="ARBA" id="ARBA00023242"/>
    </source>
</evidence>
<reference evidence="15 16" key="2">
    <citation type="journal article" date="2011" name="PLoS Genet.">
        <title>Caenorhabditis briggsae recombinant inbred line genotypes reveal inter-strain incompatibility and the evolution of recombination.</title>
        <authorList>
            <person name="Ross J.A."/>
            <person name="Koboldt D.C."/>
            <person name="Staisch J.E."/>
            <person name="Chamberlin H.M."/>
            <person name="Gupta B.P."/>
            <person name="Miller R.D."/>
            <person name="Baird S.E."/>
            <person name="Haag E.S."/>
        </authorList>
    </citation>
    <scope>NUCLEOTIDE SEQUENCE [LARGE SCALE GENOMIC DNA]</scope>
    <source>
        <strain evidence="15 16">AF16</strain>
    </source>
</reference>
<dbReference type="InParanoid" id="A8XSV8"/>
<evidence type="ECO:0000313" key="17">
    <source>
        <dbReference type="WormBase" id="CBG18034"/>
    </source>
</evidence>
<evidence type="ECO:0000256" key="11">
    <source>
        <dbReference type="ARBA" id="ARBA00023306"/>
    </source>
</evidence>
<feature type="coiled-coil region" evidence="12">
    <location>
        <begin position="525"/>
        <end position="556"/>
    </location>
</feature>
<keyword evidence="9" id="KW-0226">DNA condensation</keyword>
<dbReference type="OMA" id="CPALDNM"/>
<evidence type="ECO:0000313" key="15">
    <source>
        <dbReference type="EMBL" id="CAP35561.2"/>
    </source>
</evidence>
<evidence type="ECO:0000256" key="5">
    <source>
        <dbReference type="ARBA" id="ARBA00022741"/>
    </source>
</evidence>
<dbReference type="PANTHER" id="PTHR18937">
    <property type="entry name" value="STRUCTURAL MAINTENANCE OF CHROMOSOMES SMC FAMILY MEMBER"/>
    <property type="match status" value="1"/>
</dbReference>
<feature type="domain" description="SMC hinge" evidence="14">
    <location>
        <begin position="627"/>
        <end position="745"/>
    </location>
</feature>
<dbReference type="Gene3D" id="1.20.1060.20">
    <property type="match status" value="1"/>
</dbReference>
<dbReference type="InterPro" id="IPR003395">
    <property type="entry name" value="RecF/RecN/SMC_N"/>
</dbReference>
<dbReference type="Gene3D" id="3.40.50.300">
    <property type="entry name" value="P-loop containing nucleotide triphosphate hydrolases"/>
    <property type="match status" value="2"/>
</dbReference>
<dbReference type="Gene3D" id="3.30.70.1620">
    <property type="match status" value="1"/>
</dbReference>
<evidence type="ECO:0000256" key="1">
    <source>
        <dbReference type="ARBA" id="ARBA00004123"/>
    </source>
</evidence>
<reference evidence="15 16" key="1">
    <citation type="journal article" date="2003" name="PLoS Biol.">
        <title>The genome sequence of Caenorhabditis briggsae: a platform for comparative genomics.</title>
        <authorList>
            <person name="Stein L.D."/>
            <person name="Bao Z."/>
            <person name="Blasiar D."/>
            <person name="Blumenthal T."/>
            <person name="Brent M.R."/>
            <person name="Chen N."/>
            <person name="Chinwalla A."/>
            <person name="Clarke L."/>
            <person name="Clee C."/>
            <person name="Coghlan A."/>
            <person name="Coulson A."/>
            <person name="D'Eustachio P."/>
            <person name="Fitch D.H."/>
            <person name="Fulton L.A."/>
            <person name="Fulton R.E."/>
            <person name="Griffiths-Jones S."/>
            <person name="Harris T.W."/>
            <person name="Hillier L.W."/>
            <person name="Kamath R."/>
            <person name="Kuwabara P.E."/>
            <person name="Mardis E.R."/>
            <person name="Marra M.A."/>
            <person name="Miner T.L."/>
            <person name="Minx P."/>
            <person name="Mullikin J.C."/>
            <person name="Plumb R.W."/>
            <person name="Rogers J."/>
            <person name="Schein J.E."/>
            <person name="Sohrmann M."/>
            <person name="Spieth J."/>
            <person name="Stajich J.E."/>
            <person name="Wei C."/>
            <person name="Willey D."/>
            <person name="Wilson R.K."/>
            <person name="Durbin R."/>
            <person name="Waterston R.H."/>
        </authorList>
    </citation>
    <scope>NUCLEOTIDE SEQUENCE [LARGE SCALE GENOMIC DNA]</scope>
    <source>
        <strain evidence="15 16">AF16</strain>
    </source>
</reference>
<dbReference type="PANTHER" id="PTHR18937:SF173">
    <property type="entry name" value="STRUCTURAL MAINTENANCE OF CHROMOSOMES PROTEIN 4"/>
    <property type="match status" value="1"/>
</dbReference>
<feature type="coiled-coil region" evidence="12">
    <location>
        <begin position="1164"/>
        <end position="1227"/>
    </location>
</feature>
<name>A8XSV8_CAEBR</name>
<dbReference type="SUPFAM" id="SSF75553">
    <property type="entry name" value="Smc hinge domain"/>
    <property type="match status" value="1"/>
</dbReference>
<dbReference type="FunFam" id="3.40.50.300:FF:000481">
    <property type="entry name" value="Structural maintenance of chromosomes 4"/>
    <property type="match status" value="1"/>
</dbReference>
<dbReference type="GO" id="GO:0000796">
    <property type="term" value="C:condensin complex"/>
    <property type="evidence" value="ECO:0000318"/>
    <property type="project" value="GO_Central"/>
</dbReference>
<feature type="compositionally biased region" description="Basic residues" evidence="13">
    <location>
        <begin position="27"/>
        <end position="37"/>
    </location>
</feature>
<keyword evidence="5" id="KW-0547">Nucleotide-binding</keyword>
<feature type="coiled-coil region" evidence="12">
    <location>
        <begin position="353"/>
        <end position="496"/>
    </location>
</feature>
<evidence type="ECO:0000256" key="13">
    <source>
        <dbReference type="SAM" id="MobiDB-lite"/>
    </source>
</evidence>
<dbReference type="GO" id="GO:0110039">
    <property type="term" value="P:positive regulation of nematode male tail tip morphogenesis"/>
    <property type="evidence" value="ECO:0007669"/>
    <property type="project" value="EnsemblMetazoa"/>
</dbReference>
<dbReference type="SUPFAM" id="SSF52540">
    <property type="entry name" value="P-loop containing nucleoside triphosphate hydrolases"/>
    <property type="match status" value="1"/>
</dbReference>
<dbReference type="SMART" id="SM00968">
    <property type="entry name" value="SMC_hinge"/>
    <property type="match status" value="1"/>
</dbReference>
<keyword evidence="8 12" id="KW-0175">Coiled coil</keyword>
<dbReference type="InterPro" id="IPR036277">
    <property type="entry name" value="SMC_hinge_sf"/>
</dbReference>
<feature type="compositionally biased region" description="Polar residues" evidence="13">
    <location>
        <begin position="1533"/>
        <end position="1560"/>
    </location>
</feature>
<comment type="similarity">
    <text evidence="2">Belongs to the SMC family. SMC4 subfamily.</text>
</comment>
<feature type="region of interest" description="Disordered" evidence="13">
    <location>
        <begin position="1533"/>
        <end position="1572"/>
    </location>
</feature>
<dbReference type="eggNOG" id="KOG0996">
    <property type="taxonomic scope" value="Eukaryota"/>
</dbReference>
<evidence type="ECO:0000313" key="16">
    <source>
        <dbReference type="Proteomes" id="UP000008549"/>
    </source>
</evidence>
<evidence type="ECO:0000256" key="3">
    <source>
        <dbReference type="ARBA" id="ARBA00018693"/>
    </source>
</evidence>
<feature type="region of interest" description="Disordered" evidence="13">
    <location>
        <begin position="1442"/>
        <end position="1516"/>
    </location>
</feature>
<evidence type="ECO:0000256" key="6">
    <source>
        <dbReference type="ARBA" id="ARBA00022776"/>
    </source>
</evidence>
<keyword evidence="10" id="KW-0539">Nucleus</keyword>
<sequence length="1572" mass="178595">MPPKKSTEPPPQSDESASDFEDEPERKKQKKTKKTTSQKRGNAQKEGTPDQEAELKKAADQIFDGSDGEDDDTDLFALTIPPKPDFLIKTTKKDRLMIMNVEVNNFKSYYGKASIGPFHKSFTSIIGPNGSGKSNLIDSLLFVFGFRASKIRSAKVANLIHKSNGRNPDSCTVTIHFQRINDVPGHYEIVKDSGFQISRTAYKNSSSSYAINGRAASRADVEAHLRQADIDIEHNRFLILQGEVEQIAMMKPVKQTKSETGMVEYLEDIVGSNRLEPFVKRFQRRVNRINCDLTQQRITRDHARNSKIAMEGQVRAAIEFLKKENEATLIEMKLDQRRRKLYLDKVAPKQAELDKKEEELNSVAEKIASNKTEATIMEDEEKKMKKEGSKIDKEIDRLTKDYDDLTAEEKRRKETIKRYETDLSKTEAELEKEEKKKQTLIAVPEKAEKKIKKWKEELEQLKEIEKTANEEASKNLDEFEKRTDKLKEDQKRIQETWNECNTEAINVRREATLARSDFEDMKTAATSGSRKLEKLKEQLQASEEKYNEDKAELEKLKPAVGTLRERKNDLETKLPGVRNDYRQTNVKVSISQINSQLEGIRQQNAASVGSSQVMKAIAREREAGRLKSFVGRVGELAFIDKKYEAAICTNYGAVLKQLVCRDESDSARIIDIANSEKLGRQYVVSLDRYKFCDMNLLTPVPPGTNPGPRLIDLIECDNPEIKAIIFKEIRDVLVAKDTKEAIEMNKTSGKAVCTLQGSLVSVTGNITGGGSPRYGDIETDKSKKPKQVTPQDKDLEKKLTEEVTQLKQKSDSLRQEEQKLDSELTRIRHEVAQSSKRLDTLTGSVDAEGTTVENLKKAIQAQEKEVTKVKVDEKDIETKQKVVEEVEKKSNELKEKSAGYKEQQAQIQSKLDDIFKELVGCHRDEAKDASQKCQKIEKDTAKEQASVANSARNIAKCDENIARLTKDKEKKTRMCDELKEKAIDEEGLATKKSDIDELSKKRKEWEEKYNELTKKQSALSEDETKLSLELKVLEEAMKELKDSLAGYAAKTNEIEKRVSECILSGLQINRIPRFQFLIESSRPEDLTMQVDDLPVDENQSPEEAERHRKHIASAISDRAYALEYGLRRKGEEDTEEYENVDVDTKIPVELLAPEQVDEITDHDAKQLQHNLQQCKLALETAKQNVDLSCIATYVIKVNQFNEEVVKLAEVNANFRRHNERLQKLKKDRLEEFHSAFEFIGKHLVAVYKMLTDGGDAKLEYIDKDDPFKEGISFMVRPAKKAWKQIQYLSGGEKTLSSLALIFALHMFRPTPFYVMDEIDAALDYRNVSIIAQYVRQKTENAQFIIISLRNNMFELANRLVGIYKVDGCTKNVAIDPQSVCELAKSISASLGQITCTLPEEVTERFNETVSRQHKEITAQEKQYVNFPSSNEISKAEKIVSVEGRVRKEMNHTTRETPEPSTSQSRTTAEDNATERAVSTRPGSRAIHMKIPNPRLVERSSSASTRSPKRERNTGPDGVTFLINFIFKSIFQASPPTKKSNTTNSSPKTLSPKTTGPSNDNKPVDDDEYDFED</sequence>
<comment type="subcellular location">
    <subcellularLocation>
        <location evidence="1">Nucleus</location>
    </subcellularLocation>
</comment>
<keyword evidence="16" id="KW-1185">Reference proteome</keyword>
<keyword evidence="11" id="KW-0131">Cell cycle</keyword>
<evidence type="ECO:0000256" key="7">
    <source>
        <dbReference type="ARBA" id="ARBA00022840"/>
    </source>
</evidence>
<dbReference type="GO" id="GO:0000793">
    <property type="term" value="C:condensed chromosome"/>
    <property type="evidence" value="ECO:0007669"/>
    <property type="project" value="EnsemblMetazoa"/>
</dbReference>
<feature type="compositionally biased region" description="Polar residues" evidence="13">
    <location>
        <begin position="1458"/>
        <end position="1470"/>
    </location>
</feature>
<accession>A8XSV8</accession>
<dbReference type="FunFam" id="3.40.50.300:FF:000585">
    <property type="entry name" value="Structural maintenance of chromosomes 4"/>
    <property type="match status" value="1"/>
</dbReference>
<feature type="region of interest" description="Disordered" evidence="13">
    <location>
        <begin position="764"/>
        <end position="794"/>
    </location>
</feature>
<dbReference type="Pfam" id="PF06470">
    <property type="entry name" value="SMC_hinge"/>
    <property type="match status" value="1"/>
</dbReference>
<evidence type="ECO:0000256" key="2">
    <source>
        <dbReference type="ARBA" id="ARBA00006005"/>
    </source>
</evidence>
<feature type="compositionally biased region" description="Basic and acidic residues" evidence="13">
    <location>
        <begin position="1442"/>
        <end position="1457"/>
    </location>
</feature>
<dbReference type="GO" id="GO:0005524">
    <property type="term" value="F:ATP binding"/>
    <property type="evidence" value="ECO:0007669"/>
    <property type="project" value="UniProtKB-KW"/>
</dbReference>
<proteinExistence type="inferred from homology"/>
<dbReference type="EMBL" id="HE600963">
    <property type="protein sequence ID" value="CAP35561.2"/>
    <property type="molecule type" value="Genomic_DNA"/>
</dbReference>
<dbReference type="PIRSF" id="PIRSF005719">
    <property type="entry name" value="SMC"/>
    <property type="match status" value="1"/>
</dbReference>
<keyword evidence="7" id="KW-0067">ATP-binding</keyword>
<evidence type="ECO:0000256" key="12">
    <source>
        <dbReference type="SAM" id="Coils"/>
    </source>
</evidence>